<dbReference type="Proteomes" id="UP000326678">
    <property type="component" value="Chromosome Gxm1"/>
</dbReference>
<dbReference type="AlphaFoldDB" id="A0A5P8W1H5"/>
<reference evidence="1 2" key="1">
    <citation type="submission" date="2019-10" db="EMBL/GenBank/DDBJ databases">
        <title>Genomic and transcriptomic insights into the perfect genentic adaptation of a filamentous nitrogen-fixing cyanobacterium to rice fields.</title>
        <authorList>
            <person name="Chen Z."/>
        </authorList>
    </citation>
    <scope>NUCLEOTIDE SEQUENCE [LARGE SCALE GENOMIC DNA]</scope>
    <source>
        <strain evidence="1">CCNUC1</strain>
    </source>
</reference>
<sequence length="51" mass="5449">MQNCGCEDLDLVSNGQMKLVPQGGSQKLTLSEVEVSKVMLALILGFLAVLK</sequence>
<dbReference type="KEGG" id="nsh:GXM_03991"/>
<dbReference type="RefSeq" id="WP_181984907.1">
    <property type="nucleotide sequence ID" value="NZ_CP045226.1"/>
</dbReference>
<gene>
    <name evidence="1" type="ORF">GXM_03991</name>
</gene>
<evidence type="ECO:0000313" key="1">
    <source>
        <dbReference type="EMBL" id="QFS46510.1"/>
    </source>
</evidence>
<organism evidence="1 2">
    <name type="scientific">Nostoc sphaeroides CCNUC1</name>
    <dbReference type="NCBI Taxonomy" id="2653204"/>
    <lineage>
        <taxon>Bacteria</taxon>
        <taxon>Bacillati</taxon>
        <taxon>Cyanobacteriota</taxon>
        <taxon>Cyanophyceae</taxon>
        <taxon>Nostocales</taxon>
        <taxon>Nostocaceae</taxon>
        <taxon>Nostoc</taxon>
    </lineage>
</organism>
<proteinExistence type="predicted"/>
<accession>A0A5P8W1H5</accession>
<evidence type="ECO:0000313" key="2">
    <source>
        <dbReference type="Proteomes" id="UP000326678"/>
    </source>
</evidence>
<name>A0A5P8W1H5_9NOSO</name>
<protein>
    <submittedName>
        <fullName evidence="1">Uncharacterized protein</fullName>
    </submittedName>
</protein>
<dbReference type="EMBL" id="CP045226">
    <property type="protein sequence ID" value="QFS46510.1"/>
    <property type="molecule type" value="Genomic_DNA"/>
</dbReference>
<keyword evidence="2" id="KW-1185">Reference proteome</keyword>